<proteinExistence type="predicted"/>
<keyword evidence="2" id="KW-1185">Reference proteome</keyword>
<sequence>MGTCLNTMSCCEKNTFTQENFTKRSISSMSENMPDPIAVRESLESIRGNFISGYEVIEIKEDNKFKRPMIRRAMTIMPRFENFSTQASPLIDRKDKFNGRSLKRSNSGIRLSFLRKAKDKIRKTRLEFRIGEGDNFSEESTGFAQVISRAETPERWKEETSYLYRPKGDFEPVVFT</sequence>
<evidence type="ECO:0000313" key="2">
    <source>
        <dbReference type="Proteomes" id="UP000187209"/>
    </source>
</evidence>
<gene>
    <name evidence="1" type="ORF">SteCoe_25314</name>
</gene>
<organism evidence="1 2">
    <name type="scientific">Stentor coeruleus</name>
    <dbReference type="NCBI Taxonomy" id="5963"/>
    <lineage>
        <taxon>Eukaryota</taxon>
        <taxon>Sar</taxon>
        <taxon>Alveolata</taxon>
        <taxon>Ciliophora</taxon>
        <taxon>Postciliodesmatophora</taxon>
        <taxon>Heterotrichea</taxon>
        <taxon>Heterotrichida</taxon>
        <taxon>Stentoridae</taxon>
        <taxon>Stentor</taxon>
    </lineage>
</organism>
<reference evidence="1 2" key="1">
    <citation type="submission" date="2016-11" db="EMBL/GenBank/DDBJ databases">
        <title>The macronuclear genome of Stentor coeruleus: a giant cell with tiny introns.</title>
        <authorList>
            <person name="Slabodnick M."/>
            <person name="Ruby J.G."/>
            <person name="Reiff S.B."/>
            <person name="Swart E.C."/>
            <person name="Gosai S."/>
            <person name="Prabakaran S."/>
            <person name="Witkowska E."/>
            <person name="Larue G.E."/>
            <person name="Fisher S."/>
            <person name="Freeman R.M."/>
            <person name="Gunawardena J."/>
            <person name="Chu W."/>
            <person name="Stover N.A."/>
            <person name="Gregory B.D."/>
            <person name="Nowacki M."/>
            <person name="Derisi J."/>
            <person name="Roy S.W."/>
            <person name="Marshall W.F."/>
            <person name="Sood P."/>
        </authorList>
    </citation>
    <scope>NUCLEOTIDE SEQUENCE [LARGE SCALE GENOMIC DNA]</scope>
    <source>
        <strain evidence="1">WM001</strain>
    </source>
</reference>
<dbReference type="Proteomes" id="UP000187209">
    <property type="component" value="Unassembled WGS sequence"/>
</dbReference>
<comment type="caution">
    <text evidence="1">The sequence shown here is derived from an EMBL/GenBank/DDBJ whole genome shotgun (WGS) entry which is preliminary data.</text>
</comment>
<name>A0A1R2BFX1_9CILI</name>
<dbReference type="AlphaFoldDB" id="A0A1R2BFX1"/>
<accession>A0A1R2BFX1</accession>
<dbReference type="EMBL" id="MPUH01000685">
    <property type="protein sequence ID" value="OMJ75535.1"/>
    <property type="molecule type" value="Genomic_DNA"/>
</dbReference>
<protein>
    <submittedName>
        <fullName evidence="1">Uncharacterized protein</fullName>
    </submittedName>
</protein>
<evidence type="ECO:0000313" key="1">
    <source>
        <dbReference type="EMBL" id="OMJ75535.1"/>
    </source>
</evidence>